<feature type="domain" description="ABM" evidence="1">
    <location>
        <begin position="5"/>
        <end position="97"/>
    </location>
</feature>
<name>A0ABD3QPG5_9STRA</name>
<dbReference type="PROSITE" id="PS51725">
    <property type="entry name" value="ABM"/>
    <property type="match status" value="1"/>
</dbReference>
<evidence type="ECO:0000259" key="1">
    <source>
        <dbReference type="PROSITE" id="PS51725"/>
    </source>
</evidence>
<dbReference type="PANTHER" id="PTHR33336:SF1">
    <property type="entry name" value="(4S)-4-HYDROXY-5-PHOSPHONOOXYPENTANE-2,3-DIONE ISOMERASE"/>
    <property type="match status" value="1"/>
</dbReference>
<protein>
    <recommendedName>
        <fullName evidence="1">ABM domain-containing protein</fullName>
    </recommendedName>
</protein>
<accession>A0ABD3QPG5</accession>
<proteinExistence type="predicted"/>
<dbReference type="SUPFAM" id="SSF54909">
    <property type="entry name" value="Dimeric alpha+beta barrel"/>
    <property type="match status" value="2"/>
</dbReference>
<sequence>MPSPFALNVKVSVLPSKRDEWLKQIKEDQKGSRGDEEGCLQFTLSEDTETPNTFYLHEQYVNRRAFIAHTQTPHFKKYDEYCKNEKPLDGEPELFMFRPLDEGEDWSKAKRDIYKAAYCVTVNLYPKAEVRDEFLKVIGNNKKGTDETEPLALQYTYGESTSKPNVFHFHEQYTGDDGGKQGFDAHAASPHFKDWETFVGTDPFSRDPEVFFSRVIED</sequence>
<dbReference type="InterPro" id="IPR050744">
    <property type="entry name" value="AI-2_Isomerase_LsrG"/>
</dbReference>
<dbReference type="EMBL" id="JALLPJ020000104">
    <property type="protein sequence ID" value="KAL3802299.1"/>
    <property type="molecule type" value="Genomic_DNA"/>
</dbReference>
<organism evidence="2 3">
    <name type="scientific">Cyclotella atomus</name>
    <dbReference type="NCBI Taxonomy" id="382360"/>
    <lineage>
        <taxon>Eukaryota</taxon>
        <taxon>Sar</taxon>
        <taxon>Stramenopiles</taxon>
        <taxon>Ochrophyta</taxon>
        <taxon>Bacillariophyta</taxon>
        <taxon>Coscinodiscophyceae</taxon>
        <taxon>Thalassiosirophycidae</taxon>
        <taxon>Stephanodiscales</taxon>
        <taxon>Stephanodiscaceae</taxon>
        <taxon>Cyclotella</taxon>
    </lineage>
</organism>
<dbReference type="InterPro" id="IPR011008">
    <property type="entry name" value="Dimeric_a/b-barrel"/>
</dbReference>
<dbReference type="Pfam" id="PF03992">
    <property type="entry name" value="ABM"/>
    <property type="match status" value="2"/>
</dbReference>
<gene>
    <name evidence="2" type="ORF">ACHAWO_002147</name>
</gene>
<evidence type="ECO:0000313" key="3">
    <source>
        <dbReference type="Proteomes" id="UP001530400"/>
    </source>
</evidence>
<keyword evidence="3" id="KW-1185">Reference proteome</keyword>
<dbReference type="AlphaFoldDB" id="A0ABD3QPG5"/>
<reference evidence="2 3" key="1">
    <citation type="submission" date="2024-10" db="EMBL/GenBank/DDBJ databases">
        <title>Updated reference genomes for cyclostephanoid diatoms.</title>
        <authorList>
            <person name="Roberts W.R."/>
            <person name="Alverson A.J."/>
        </authorList>
    </citation>
    <scope>NUCLEOTIDE SEQUENCE [LARGE SCALE GENOMIC DNA]</scope>
    <source>
        <strain evidence="2 3">AJA010-31</strain>
    </source>
</reference>
<evidence type="ECO:0000313" key="2">
    <source>
        <dbReference type="EMBL" id="KAL3802299.1"/>
    </source>
</evidence>
<dbReference type="PANTHER" id="PTHR33336">
    <property type="entry name" value="QUINOL MONOOXYGENASE YGIN-RELATED"/>
    <property type="match status" value="1"/>
</dbReference>
<comment type="caution">
    <text evidence="2">The sequence shown here is derived from an EMBL/GenBank/DDBJ whole genome shotgun (WGS) entry which is preliminary data.</text>
</comment>
<dbReference type="Proteomes" id="UP001530400">
    <property type="component" value="Unassembled WGS sequence"/>
</dbReference>
<dbReference type="Gene3D" id="3.30.70.100">
    <property type="match status" value="2"/>
</dbReference>
<dbReference type="InterPro" id="IPR007138">
    <property type="entry name" value="ABM_dom"/>
</dbReference>